<dbReference type="PANTHER" id="PTHR10057">
    <property type="entry name" value="PERIPHERAL-TYPE BENZODIAZEPINE RECEPTOR"/>
    <property type="match status" value="1"/>
</dbReference>
<feature type="transmembrane region" description="Helical" evidence="6">
    <location>
        <begin position="105"/>
        <end position="123"/>
    </location>
</feature>
<proteinExistence type="inferred from homology"/>
<keyword evidence="5 6" id="KW-0472">Membrane</keyword>
<dbReference type="PIRSF" id="PIRSF005859">
    <property type="entry name" value="PBR"/>
    <property type="match status" value="1"/>
</dbReference>
<comment type="caution">
    <text evidence="7">The sequence shown here is derived from an EMBL/GenBank/DDBJ whole genome shotgun (WGS) entry which is preliminary data.</text>
</comment>
<comment type="similarity">
    <text evidence="2">Belongs to the TspO/BZRP family.</text>
</comment>
<name>A0A2W5KGN9_ANCNO</name>
<feature type="transmembrane region" description="Helical" evidence="6">
    <location>
        <begin position="43"/>
        <end position="65"/>
    </location>
</feature>
<accession>A0A2W5KGN9</accession>
<keyword evidence="3 6" id="KW-0812">Transmembrane</keyword>
<dbReference type="GO" id="GO:0033013">
    <property type="term" value="P:tetrapyrrole metabolic process"/>
    <property type="evidence" value="ECO:0007669"/>
    <property type="project" value="UniProtKB-ARBA"/>
</dbReference>
<dbReference type="Proteomes" id="UP000249577">
    <property type="component" value="Unassembled WGS sequence"/>
</dbReference>
<dbReference type="Gene3D" id="1.20.1260.100">
    <property type="entry name" value="TspO/MBR protein"/>
    <property type="match status" value="1"/>
</dbReference>
<evidence type="ECO:0000256" key="4">
    <source>
        <dbReference type="ARBA" id="ARBA00022989"/>
    </source>
</evidence>
<reference evidence="7 8" key="1">
    <citation type="submission" date="2017-08" db="EMBL/GenBank/DDBJ databases">
        <title>Infants hospitalized years apart are colonized by the same room-sourced microbial strains.</title>
        <authorList>
            <person name="Brooks B."/>
            <person name="Olm M.R."/>
            <person name="Firek B.A."/>
            <person name="Baker R."/>
            <person name="Thomas B.C."/>
            <person name="Morowitz M.J."/>
            <person name="Banfield J.F."/>
        </authorList>
    </citation>
    <scope>NUCLEOTIDE SEQUENCE [LARGE SCALE GENOMIC DNA]</scope>
    <source>
        <strain evidence="7">S2_005_003_R2_43</strain>
    </source>
</reference>
<feature type="transmembrane region" description="Helical" evidence="6">
    <location>
        <begin position="77"/>
        <end position="98"/>
    </location>
</feature>
<evidence type="ECO:0000256" key="3">
    <source>
        <dbReference type="ARBA" id="ARBA00022692"/>
    </source>
</evidence>
<dbReference type="Pfam" id="PF03073">
    <property type="entry name" value="TspO_MBR"/>
    <property type="match status" value="1"/>
</dbReference>
<dbReference type="AlphaFoldDB" id="A0A2W5KGN9"/>
<feature type="transmembrane region" description="Helical" evidence="6">
    <location>
        <begin position="6"/>
        <end position="31"/>
    </location>
</feature>
<sequence length="173" mass="18906">MSLVWPAAAAIGWAVTVAVVGGALTTLGPWYDALKRPKLQPPDWAFGPAWTAIFALAALSAVLAWRDAPDEATRRAVVALFVVNGALNILWNVFFFTLRRPDRALVEVAFLWLSILAPIVVFWPFSPTAALLLLPYLAWVGFASFLNYEIVRLNGPFGSAAKAPDEIDRVRDA</sequence>
<evidence type="ECO:0000256" key="6">
    <source>
        <dbReference type="SAM" id="Phobius"/>
    </source>
</evidence>
<dbReference type="CDD" id="cd15904">
    <property type="entry name" value="TSPO_MBR"/>
    <property type="match status" value="1"/>
</dbReference>
<dbReference type="FunFam" id="1.20.1260.100:FF:000001">
    <property type="entry name" value="translocator protein 2"/>
    <property type="match status" value="1"/>
</dbReference>
<evidence type="ECO:0000313" key="7">
    <source>
        <dbReference type="EMBL" id="PZQ16266.1"/>
    </source>
</evidence>
<evidence type="ECO:0000313" key="8">
    <source>
        <dbReference type="Proteomes" id="UP000249577"/>
    </source>
</evidence>
<protein>
    <submittedName>
        <fullName evidence="7">TspO protein</fullName>
    </submittedName>
</protein>
<evidence type="ECO:0000256" key="2">
    <source>
        <dbReference type="ARBA" id="ARBA00007524"/>
    </source>
</evidence>
<evidence type="ECO:0000256" key="1">
    <source>
        <dbReference type="ARBA" id="ARBA00004141"/>
    </source>
</evidence>
<gene>
    <name evidence="7" type="ORF">DI565_09740</name>
</gene>
<dbReference type="GO" id="GO:0016020">
    <property type="term" value="C:membrane"/>
    <property type="evidence" value="ECO:0007669"/>
    <property type="project" value="UniProtKB-SubCell"/>
</dbReference>
<feature type="transmembrane region" description="Helical" evidence="6">
    <location>
        <begin position="129"/>
        <end position="148"/>
    </location>
</feature>
<organism evidence="7 8">
    <name type="scientific">Ancylobacter novellus</name>
    <name type="common">Thiobacillus novellus</name>
    <dbReference type="NCBI Taxonomy" id="921"/>
    <lineage>
        <taxon>Bacteria</taxon>
        <taxon>Pseudomonadati</taxon>
        <taxon>Pseudomonadota</taxon>
        <taxon>Alphaproteobacteria</taxon>
        <taxon>Hyphomicrobiales</taxon>
        <taxon>Xanthobacteraceae</taxon>
        <taxon>Ancylobacter</taxon>
    </lineage>
</organism>
<comment type="subcellular location">
    <subcellularLocation>
        <location evidence="1">Membrane</location>
        <topology evidence="1">Multi-pass membrane protein</topology>
    </subcellularLocation>
</comment>
<keyword evidence="4 6" id="KW-1133">Transmembrane helix</keyword>
<dbReference type="InterPro" id="IPR004307">
    <property type="entry name" value="TspO_MBR"/>
</dbReference>
<evidence type="ECO:0000256" key="5">
    <source>
        <dbReference type="ARBA" id="ARBA00023136"/>
    </source>
</evidence>
<dbReference type="InterPro" id="IPR038330">
    <property type="entry name" value="TspO/MBR-related_sf"/>
</dbReference>
<dbReference type="EMBL" id="QFPN01000004">
    <property type="protein sequence ID" value="PZQ16266.1"/>
    <property type="molecule type" value="Genomic_DNA"/>
</dbReference>
<dbReference type="PANTHER" id="PTHR10057:SF0">
    <property type="entry name" value="TRANSLOCATOR PROTEIN"/>
    <property type="match status" value="1"/>
</dbReference>